<reference evidence="2" key="1">
    <citation type="submission" date="2023-05" db="EMBL/GenBank/DDBJ databases">
        <authorList>
            <person name="Stuckert A."/>
        </authorList>
    </citation>
    <scope>NUCLEOTIDE SEQUENCE</scope>
</reference>
<accession>A0ABN9FVI0</accession>
<feature type="region of interest" description="Disordered" evidence="1">
    <location>
        <begin position="1"/>
        <end position="21"/>
    </location>
</feature>
<evidence type="ECO:0000313" key="3">
    <source>
        <dbReference type="Proteomes" id="UP001162483"/>
    </source>
</evidence>
<dbReference type="Proteomes" id="UP001162483">
    <property type="component" value="Unassembled WGS sequence"/>
</dbReference>
<gene>
    <name evidence="2" type="ORF">SPARVUS_LOCUS12920475</name>
</gene>
<protein>
    <submittedName>
        <fullName evidence="2">Uncharacterized protein</fullName>
    </submittedName>
</protein>
<evidence type="ECO:0000256" key="1">
    <source>
        <dbReference type="SAM" id="MobiDB-lite"/>
    </source>
</evidence>
<evidence type="ECO:0000313" key="2">
    <source>
        <dbReference type="EMBL" id="CAI9601034.1"/>
    </source>
</evidence>
<name>A0ABN9FVI0_9NEOB</name>
<sequence>MKGTRDISWGHLLTPGPQAVPECPNGQTAPVDTNSTNTWIKISLIPAELSKFLSMYRELKLKG</sequence>
<organism evidence="2 3">
    <name type="scientific">Staurois parvus</name>
    <dbReference type="NCBI Taxonomy" id="386267"/>
    <lineage>
        <taxon>Eukaryota</taxon>
        <taxon>Metazoa</taxon>
        <taxon>Chordata</taxon>
        <taxon>Craniata</taxon>
        <taxon>Vertebrata</taxon>
        <taxon>Euteleostomi</taxon>
        <taxon>Amphibia</taxon>
        <taxon>Batrachia</taxon>
        <taxon>Anura</taxon>
        <taxon>Neobatrachia</taxon>
        <taxon>Ranoidea</taxon>
        <taxon>Ranidae</taxon>
        <taxon>Staurois</taxon>
    </lineage>
</organism>
<comment type="caution">
    <text evidence="2">The sequence shown here is derived from an EMBL/GenBank/DDBJ whole genome shotgun (WGS) entry which is preliminary data.</text>
</comment>
<dbReference type="EMBL" id="CATNWA010017510">
    <property type="protein sequence ID" value="CAI9601034.1"/>
    <property type="molecule type" value="Genomic_DNA"/>
</dbReference>
<proteinExistence type="predicted"/>
<keyword evidence="3" id="KW-1185">Reference proteome</keyword>
<feature type="non-terminal residue" evidence="2">
    <location>
        <position position="63"/>
    </location>
</feature>